<evidence type="ECO:0000256" key="8">
    <source>
        <dbReference type="SAM" id="Phobius"/>
    </source>
</evidence>
<dbReference type="InterPro" id="IPR036259">
    <property type="entry name" value="MFS_trans_sf"/>
</dbReference>
<dbReference type="PROSITE" id="PS50850">
    <property type="entry name" value="MFS"/>
    <property type="match status" value="1"/>
</dbReference>
<dbReference type="InterPro" id="IPR004638">
    <property type="entry name" value="EmrB-like"/>
</dbReference>
<feature type="transmembrane region" description="Helical" evidence="8">
    <location>
        <begin position="326"/>
        <end position="347"/>
    </location>
</feature>
<dbReference type="PRINTS" id="PR01036">
    <property type="entry name" value="TCRTETB"/>
</dbReference>
<accession>A0ABY7M5U5</accession>
<evidence type="ECO:0000256" key="6">
    <source>
        <dbReference type="ARBA" id="ARBA00022989"/>
    </source>
</evidence>
<feature type="transmembrane region" description="Helical" evidence="8">
    <location>
        <begin position="73"/>
        <end position="92"/>
    </location>
</feature>
<feature type="transmembrane region" description="Helical" evidence="8">
    <location>
        <begin position="43"/>
        <end position="61"/>
    </location>
</feature>
<keyword evidence="11" id="KW-1185">Reference proteome</keyword>
<dbReference type="InterPro" id="IPR020846">
    <property type="entry name" value="MFS_dom"/>
</dbReference>
<dbReference type="RefSeq" id="WP_270056043.1">
    <property type="nucleotide sequence ID" value="NZ_CP115149.1"/>
</dbReference>
<feature type="transmembrane region" description="Helical" evidence="8">
    <location>
        <begin position="163"/>
        <end position="181"/>
    </location>
</feature>
<dbReference type="Gene3D" id="1.20.1250.20">
    <property type="entry name" value="MFS general substrate transporter like domains"/>
    <property type="match status" value="1"/>
</dbReference>
<feature type="transmembrane region" description="Helical" evidence="8">
    <location>
        <begin position="353"/>
        <end position="371"/>
    </location>
</feature>
<gene>
    <name evidence="10" type="ORF">O0235_12130</name>
</gene>
<keyword evidence="6 8" id="KW-1133">Transmembrane helix</keyword>
<evidence type="ECO:0000313" key="11">
    <source>
        <dbReference type="Proteomes" id="UP001212803"/>
    </source>
</evidence>
<evidence type="ECO:0000256" key="4">
    <source>
        <dbReference type="ARBA" id="ARBA00022475"/>
    </source>
</evidence>
<evidence type="ECO:0000313" key="10">
    <source>
        <dbReference type="EMBL" id="WBL35517.1"/>
    </source>
</evidence>
<feature type="transmembrane region" description="Helical" evidence="8">
    <location>
        <begin position="443"/>
        <end position="460"/>
    </location>
</feature>
<comment type="similarity">
    <text evidence="2">Belongs to the major facilitator superfamily. EmrB family.</text>
</comment>
<feature type="transmembrane region" description="Helical" evidence="8">
    <location>
        <begin position="294"/>
        <end position="314"/>
    </location>
</feature>
<evidence type="ECO:0000256" key="1">
    <source>
        <dbReference type="ARBA" id="ARBA00004651"/>
    </source>
</evidence>
<keyword evidence="3" id="KW-0813">Transport</keyword>
<dbReference type="InterPro" id="IPR011701">
    <property type="entry name" value="MFS"/>
</dbReference>
<sequence length="485" mass="49559">MEYRWRALAAVAFGTYMATMDFSIVNVALPTLAREFDRSPDAVVWATLISSLAVTGLTLTAGRAGDLYGRKRVYLAGWAIFTAGMLLASFAATLEQLVAMRLLQSVGVALAIANGNAIVTEAFPPAQRGQALGTTGAVVGAGLMSGPILGGLILQFFSWHAIFLLRVPIGLAAMLLAWAVIRPSQPAGGPGSRRMDVPGAFALFATLSAALLAVNRGQAWGWTSPAILGLFALAAASLAAFIRVESRSPSPVVALSLFRERAYTVGVSSLALNFAGQSAVTFLLPFYLQEVKGYSTGQVGLVAATVPLMMLLLSPLSGRASDRYGFAHQATVGIALVALGLLSLATITADTPLPAIIARLAVVGIGTSIFMSPNSATIMNSVPPDRLGTASASVATARNIGNAVGLALASAVLVAVATASAGFAASRVADLPDAAIVDGVRAAFASAGVASSFAVIASLFRGQRRVAVIAAEQVPVPGGGNTPAH</sequence>
<evidence type="ECO:0000256" key="5">
    <source>
        <dbReference type="ARBA" id="ARBA00022692"/>
    </source>
</evidence>
<reference evidence="10 11" key="1">
    <citation type="journal article" date="2023" name="ISME J.">
        <title>Thermophilic Dehalococcoidia with unusual traits shed light on an unexpected past.</title>
        <authorList>
            <person name="Palmer M."/>
            <person name="Covington J.K."/>
            <person name="Zhou E.M."/>
            <person name="Thomas S.C."/>
            <person name="Habib N."/>
            <person name="Seymour C.O."/>
            <person name="Lai D."/>
            <person name="Johnston J."/>
            <person name="Hashimi A."/>
            <person name="Jiao J.Y."/>
            <person name="Muok A.R."/>
            <person name="Liu L."/>
            <person name="Xian W.D."/>
            <person name="Zhi X.Y."/>
            <person name="Li M.M."/>
            <person name="Silva L.P."/>
            <person name="Bowen B.P."/>
            <person name="Louie K."/>
            <person name="Briegel A."/>
            <person name="Pett-Ridge J."/>
            <person name="Weber P.K."/>
            <person name="Tocheva E.I."/>
            <person name="Woyke T."/>
            <person name="Northen T.R."/>
            <person name="Mayali X."/>
            <person name="Li W.J."/>
            <person name="Hedlund B.P."/>
        </authorList>
    </citation>
    <scope>NUCLEOTIDE SEQUENCE [LARGE SCALE GENOMIC DNA]</scope>
    <source>
        <strain evidence="10 11">YIM 72310</strain>
    </source>
</reference>
<evidence type="ECO:0000256" key="7">
    <source>
        <dbReference type="ARBA" id="ARBA00023136"/>
    </source>
</evidence>
<keyword evidence="5 8" id="KW-0812">Transmembrane</keyword>
<dbReference type="CDD" id="cd17321">
    <property type="entry name" value="MFS_MMR_MDR_like"/>
    <property type="match status" value="1"/>
</dbReference>
<protein>
    <submittedName>
        <fullName evidence="10">MFS transporter</fullName>
    </submittedName>
</protein>
<feature type="transmembrane region" description="Helical" evidence="8">
    <location>
        <begin position="220"/>
        <end position="242"/>
    </location>
</feature>
<feature type="domain" description="Major facilitator superfamily (MFS) profile" evidence="9">
    <location>
        <begin position="7"/>
        <end position="466"/>
    </location>
</feature>
<organism evidence="10 11">
    <name type="scientific">Tepidiforma flava</name>
    <dbReference type="NCBI Taxonomy" id="3004094"/>
    <lineage>
        <taxon>Bacteria</taxon>
        <taxon>Bacillati</taxon>
        <taxon>Chloroflexota</taxon>
        <taxon>Tepidiformia</taxon>
        <taxon>Tepidiformales</taxon>
        <taxon>Tepidiformaceae</taxon>
        <taxon>Tepidiforma</taxon>
    </lineage>
</organism>
<dbReference type="Proteomes" id="UP001212803">
    <property type="component" value="Chromosome"/>
</dbReference>
<keyword evidence="7 8" id="KW-0472">Membrane</keyword>
<feature type="transmembrane region" description="Helical" evidence="8">
    <location>
        <begin position="98"/>
        <end position="119"/>
    </location>
</feature>
<feature type="transmembrane region" description="Helical" evidence="8">
    <location>
        <begin position="263"/>
        <end position="288"/>
    </location>
</feature>
<dbReference type="EMBL" id="CP115149">
    <property type="protein sequence ID" value="WBL35517.1"/>
    <property type="molecule type" value="Genomic_DNA"/>
</dbReference>
<evidence type="ECO:0000256" key="2">
    <source>
        <dbReference type="ARBA" id="ARBA00008537"/>
    </source>
</evidence>
<dbReference type="SUPFAM" id="SSF103473">
    <property type="entry name" value="MFS general substrate transporter"/>
    <property type="match status" value="2"/>
</dbReference>
<keyword evidence="4" id="KW-1003">Cell membrane</keyword>
<name>A0ABY7M5U5_9CHLR</name>
<feature type="transmembrane region" description="Helical" evidence="8">
    <location>
        <begin position="403"/>
        <end position="423"/>
    </location>
</feature>
<proteinExistence type="inferred from homology"/>
<feature type="transmembrane region" description="Helical" evidence="8">
    <location>
        <begin position="197"/>
        <end position="214"/>
    </location>
</feature>
<evidence type="ECO:0000256" key="3">
    <source>
        <dbReference type="ARBA" id="ARBA00022448"/>
    </source>
</evidence>
<dbReference type="PANTHER" id="PTHR42718:SF9">
    <property type="entry name" value="MAJOR FACILITATOR SUPERFAMILY MULTIDRUG TRANSPORTER MFSC"/>
    <property type="match status" value="1"/>
</dbReference>
<feature type="transmembrane region" description="Helical" evidence="8">
    <location>
        <begin position="131"/>
        <end position="157"/>
    </location>
</feature>
<comment type="subcellular location">
    <subcellularLocation>
        <location evidence="1">Cell membrane</location>
        <topology evidence="1">Multi-pass membrane protein</topology>
    </subcellularLocation>
</comment>
<evidence type="ECO:0000259" key="9">
    <source>
        <dbReference type="PROSITE" id="PS50850"/>
    </source>
</evidence>
<dbReference type="Pfam" id="PF07690">
    <property type="entry name" value="MFS_1"/>
    <property type="match status" value="1"/>
</dbReference>
<dbReference type="PANTHER" id="PTHR42718">
    <property type="entry name" value="MAJOR FACILITATOR SUPERFAMILY MULTIDRUG TRANSPORTER MFSC"/>
    <property type="match status" value="1"/>
</dbReference>
<dbReference type="Gene3D" id="1.20.1720.10">
    <property type="entry name" value="Multidrug resistance protein D"/>
    <property type="match status" value="1"/>
</dbReference>
<dbReference type="NCBIfam" id="TIGR00711">
    <property type="entry name" value="efflux_EmrB"/>
    <property type="match status" value="1"/>
</dbReference>